<organism evidence="1">
    <name type="scientific">Rhizophora mucronata</name>
    <name type="common">Asiatic mangrove</name>
    <dbReference type="NCBI Taxonomy" id="61149"/>
    <lineage>
        <taxon>Eukaryota</taxon>
        <taxon>Viridiplantae</taxon>
        <taxon>Streptophyta</taxon>
        <taxon>Embryophyta</taxon>
        <taxon>Tracheophyta</taxon>
        <taxon>Spermatophyta</taxon>
        <taxon>Magnoliopsida</taxon>
        <taxon>eudicotyledons</taxon>
        <taxon>Gunneridae</taxon>
        <taxon>Pentapetalae</taxon>
        <taxon>rosids</taxon>
        <taxon>fabids</taxon>
        <taxon>Malpighiales</taxon>
        <taxon>Rhizophoraceae</taxon>
        <taxon>Rhizophora</taxon>
    </lineage>
</organism>
<dbReference type="AlphaFoldDB" id="A0A2P2PAF8"/>
<evidence type="ECO:0000313" key="1">
    <source>
        <dbReference type="EMBL" id="MBX51736.1"/>
    </source>
</evidence>
<reference evidence="1" key="1">
    <citation type="submission" date="2018-02" db="EMBL/GenBank/DDBJ databases">
        <title>Rhizophora mucronata_Transcriptome.</title>
        <authorList>
            <person name="Meera S.P."/>
            <person name="Sreeshan A."/>
            <person name="Augustine A."/>
        </authorList>
    </citation>
    <scope>NUCLEOTIDE SEQUENCE</scope>
    <source>
        <tissue evidence="1">Leaf</tissue>
    </source>
</reference>
<name>A0A2P2PAF8_RHIMU</name>
<dbReference type="GO" id="GO:0016740">
    <property type="term" value="F:transferase activity"/>
    <property type="evidence" value="ECO:0007669"/>
    <property type="project" value="UniProtKB-KW"/>
</dbReference>
<proteinExistence type="predicted"/>
<dbReference type="EMBL" id="GGEC01071252">
    <property type="protein sequence ID" value="MBX51736.1"/>
    <property type="molecule type" value="Transcribed_RNA"/>
</dbReference>
<accession>A0A2P2PAF8</accession>
<sequence>MGSASKLYQHLKEEHCSQAAKILSEYGTSNLKQHGYPLFLQQNQYLHLDLSYILEHHLPCRILPCGHLMQLPGNWVYLLS</sequence>
<protein>
    <submittedName>
        <fullName evidence="1">Glycosyltransferase</fullName>
    </submittedName>
</protein>
<keyword evidence="1" id="KW-0808">Transferase</keyword>